<evidence type="ECO:0000256" key="3">
    <source>
        <dbReference type="ARBA" id="ARBA00013266"/>
    </source>
</evidence>
<dbReference type="InterPro" id="IPR001451">
    <property type="entry name" value="Hexapep"/>
</dbReference>
<dbReference type="InterPro" id="IPR042122">
    <property type="entry name" value="Ser_AcTrfase_N_sf"/>
</dbReference>
<dbReference type="Gene3D" id="2.160.10.10">
    <property type="entry name" value="Hexapeptide repeat proteins"/>
    <property type="match status" value="1"/>
</dbReference>
<comment type="similarity">
    <text evidence="2">Belongs to the transferase hexapeptide repeat family.</text>
</comment>
<reference evidence="9 10" key="1">
    <citation type="submission" date="2013-08" db="EMBL/GenBank/DDBJ databases">
        <authorList>
            <person name="Huang J."/>
            <person name="Wang G."/>
        </authorList>
    </citation>
    <scope>NUCLEOTIDE SEQUENCE [LARGE SCALE GENOMIC DNA]</scope>
    <source>
        <strain evidence="9 10">JSM 072002</strain>
    </source>
</reference>
<evidence type="ECO:0000256" key="4">
    <source>
        <dbReference type="ARBA" id="ARBA00022605"/>
    </source>
</evidence>
<dbReference type="eggNOG" id="COG1045">
    <property type="taxonomic scope" value="Bacteria"/>
</dbReference>
<proteinExistence type="inferred from homology"/>
<evidence type="ECO:0000256" key="1">
    <source>
        <dbReference type="ARBA" id="ARBA00004876"/>
    </source>
</evidence>
<evidence type="ECO:0000313" key="10">
    <source>
        <dbReference type="Proteomes" id="UP000030401"/>
    </source>
</evidence>
<dbReference type="GO" id="GO:0009001">
    <property type="term" value="F:serine O-acetyltransferase activity"/>
    <property type="evidence" value="ECO:0007669"/>
    <property type="project" value="UniProtKB-EC"/>
</dbReference>
<dbReference type="Pfam" id="PF00132">
    <property type="entry name" value="Hexapep"/>
    <property type="match status" value="1"/>
</dbReference>
<dbReference type="RefSeq" id="WP_198134449.1">
    <property type="nucleotide sequence ID" value="NZ_AVPG01000044.1"/>
</dbReference>
<keyword evidence="10" id="KW-1185">Reference proteome</keyword>
<keyword evidence="7" id="KW-0012">Acyltransferase</keyword>
<keyword evidence="4" id="KW-0028">Amino-acid biosynthesis</keyword>
<name>A0A0A5FTY5_9BACI</name>
<organism evidence="9 10">
    <name type="scientific">Pontibacillus litoralis JSM 072002</name>
    <dbReference type="NCBI Taxonomy" id="1385512"/>
    <lineage>
        <taxon>Bacteria</taxon>
        <taxon>Bacillati</taxon>
        <taxon>Bacillota</taxon>
        <taxon>Bacilli</taxon>
        <taxon>Bacillales</taxon>
        <taxon>Bacillaceae</taxon>
        <taxon>Pontibacillus</taxon>
    </lineage>
</organism>
<comment type="caution">
    <text evidence="9">The sequence shown here is derived from an EMBL/GenBank/DDBJ whole genome shotgun (WGS) entry which is preliminary data.</text>
</comment>
<evidence type="ECO:0000313" key="9">
    <source>
        <dbReference type="EMBL" id="KGX84246.1"/>
    </source>
</evidence>
<dbReference type="STRING" id="1385512.N784_14475"/>
<dbReference type="InterPro" id="IPR011004">
    <property type="entry name" value="Trimer_LpxA-like_sf"/>
</dbReference>
<evidence type="ECO:0000256" key="6">
    <source>
        <dbReference type="ARBA" id="ARBA00023192"/>
    </source>
</evidence>
<evidence type="ECO:0000256" key="5">
    <source>
        <dbReference type="ARBA" id="ARBA00022679"/>
    </source>
</evidence>
<dbReference type="EC" id="2.3.1.30" evidence="3"/>
<comment type="catalytic activity">
    <reaction evidence="8">
        <text>L-serine + acetyl-CoA = O-acetyl-L-serine + CoA</text>
        <dbReference type="Rhea" id="RHEA:24560"/>
        <dbReference type="ChEBI" id="CHEBI:33384"/>
        <dbReference type="ChEBI" id="CHEBI:57287"/>
        <dbReference type="ChEBI" id="CHEBI:57288"/>
        <dbReference type="ChEBI" id="CHEBI:58340"/>
        <dbReference type="EC" id="2.3.1.30"/>
    </reaction>
</comment>
<dbReference type="Gene3D" id="1.10.3130.10">
    <property type="entry name" value="serine acetyltransferase, domain 1"/>
    <property type="match status" value="1"/>
</dbReference>
<dbReference type="GO" id="GO:0019344">
    <property type="term" value="P:cysteine biosynthetic process"/>
    <property type="evidence" value="ECO:0007669"/>
    <property type="project" value="UniProtKB-KW"/>
</dbReference>
<gene>
    <name evidence="9" type="ORF">N784_14475</name>
</gene>
<dbReference type="Proteomes" id="UP000030401">
    <property type="component" value="Unassembled WGS sequence"/>
</dbReference>
<keyword evidence="6" id="KW-0198">Cysteine biosynthesis</keyword>
<dbReference type="CDD" id="cd03354">
    <property type="entry name" value="LbH_SAT"/>
    <property type="match status" value="1"/>
</dbReference>
<sequence length="327" mass="37013">MNKTSIKQINLDIIINDIKSILNQHLDDEMQKYVHVNNIIKIARHIMSDLKFFAIKDPASNKELDYIYNTYYSFKTVMYYRIANELVNISRNNIAYQLKHNANKLSQYIKVQTAIEIHPAAEIGVPFVIDHGTGTVIGETAKIGRNCYMLQGVVLGSEGIANNSSGKRHPTIGNNVEIGAHVRIFGPITIGDHVKISPYSIILNDIPSSSNVIVQSEYQVNKSKAYPIKVFGVIPREASVLEINGEYLSSFHLFIKDTNHLLDKNIVYQIIDKSDNKILVQITPLTIQIDKNTIRNLSLVFEYDGKEVLIINRCMALEKILLQQIEC</sequence>
<dbReference type="InterPro" id="IPR045304">
    <property type="entry name" value="LbH_SAT"/>
</dbReference>
<comment type="pathway">
    <text evidence="1">Amino-acid biosynthesis; L-cysteine biosynthesis; L-cysteine from L-serine: step 1/2.</text>
</comment>
<dbReference type="AlphaFoldDB" id="A0A0A5FTY5"/>
<evidence type="ECO:0000256" key="8">
    <source>
        <dbReference type="ARBA" id="ARBA00049486"/>
    </source>
</evidence>
<accession>A0A0A5FTY5</accession>
<keyword evidence="5" id="KW-0808">Transferase</keyword>
<dbReference type="PANTHER" id="PTHR42811">
    <property type="entry name" value="SERINE ACETYLTRANSFERASE"/>
    <property type="match status" value="1"/>
</dbReference>
<protein>
    <recommendedName>
        <fullName evidence="3">serine O-acetyltransferase</fullName>
        <ecNumber evidence="3">2.3.1.30</ecNumber>
    </recommendedName>
</protein>
<dbReference type="EMBL" id="AVPG01000044">
    <property type="protein sequence ID" value="KGX84246.1"/>
    <property type="molecule type" value="Genomic_DNA"/>
</dbReference>
<evidence type="ECO:0000256" key="2">
    <source>
        <dbReference type="ARBA" id="ARBA00007274"/>
    </source>
</evidence>
<evidence type="ECO:0000256" key="7">
    <source>
        <dbReference type="ARBA" id="ARBA00023315"/>
    </source>
</evidence>
<dbReference type="SUPFAM" id="SSF51161">
    <property type="entry name" value="Trimeric LpxA-like enzymes"/>
    <property type="match status" value="1"/>
</dbReference>